<evidence type="ECO:0000313" key="2">
    <source>
        <dbReference type="Proteomes" id="UP000095038"/>
    </source>
</evidence>
<gene>
    <name evidence="1" type="ORF">ASCRUDRAFT_123184</name>
</gene>
<name>A0A1D2VME7_9ASCO</name>
<evidence type="ECO:0000313" key="1">
    <source>
        <dbReference type="EMBL" id="ODV62725.1"/>
    </source>
</evidence>
<proteinExistence type="predicted"/>
<dbReference type="InParanoid" id="A0A1D2VME7"/>
<dbReference type="GeneID" id="30962551"/>
<protein>
    <submittedName>
        <fullName evidence="1">Uncharacterized protein</fullName>
    </submittedName>
</protein>
<dbReference type="Proteomes" id="UP000095038">
    <property type="component" value="Unassembled WGS sequence"/>
</dbReference>
<organism evidence="1 2">
    <name type="scientific">Ascoidea rubescens DSM 1968</name>
    <dbReference type="NCBI Taxonomy" id="1344418"/>
    <lineage>
        <taxon>Eukaryota</taxon>
        <taxon>Fungi</taxon>
        <taxon>Dikarya</taxon>
        <taxon>Ascomycota</taxon>
        <taxon>Saccharomycotina</taxon>
        <taxon>Saccharomycetes</taxon>
        <taxon>Ascoideaceae</taxon>
        <taxon>Ascoidea</taxon>
    </lineage>
</organism>
<sequence length="92" mass="10814">MTSIIKQCFTKGIHQVISRLNRLKKVAKYKVYRISAHMTVIVYILYANFMHVNVFICFIYCLHIICAGMFDKSYWEFSTAFCSFDRLEGLPS</sequence>
<accession>A0A1D2VME7</accession>
<reference evidence="2" key="1">
    <citation type="submission" date="2016-05" db="EMBL/GenBank/DDBJ databases">
        <title>Comparative genomics of biotechnologically important yeasts.</title>
        <authorList>
            <consortium name="DOE Joint Genome Institute"/>
            <person name="Riley R."/>
            <person name="Haridas S."/>
            <person name="Wolfe K.H."/>
            <person name="Lopes M.R."/>
            <person name="Hittinger C.T."/>
            <person name="Goker M."/>
            <person name="Salamov A."/>
            <person name="Wisecaver J."/>
            <person name="Long T.M."/>
            <person name="Aerts A.L."/>
            <person name="Barry K."/>
            <person name="Choi C."/>
            <person name="Clum A."/>
            <person name="Coughlan A.Y."/>
            <person name="Deshpande S."/>
            <person name="Douglass A.P."/>
            <person name="Hanson S.J."/>
            <person name="Klenk H.-P."/>
            <person name="Labutti K."/>
            <person name="Lapidus A."/>
            <person name="Lindquist E."/>
            <person name="Lipzen A."/>
            <person name="Meier-Kolthoff J.P."/>
            <person name="Ohm R.A."/>
            <person name="Otillar R.P."/>
            <person name="Pangilinan J."/>
            <person name="Peng Y."/>
            <person name="Rokas A."/>
            <person name="Rosa C.A."/>
            <person name="Scheuner C."/>
            <person name="Sibirny A.A."/>
            <person name="Slot J.C."/>
            <person name="Stielow J.B."/>
            <person name="Sun H."/>
            <person name="Kurtzman C.P."/>
            <person name="Blackwell M."/>
            <person name="Grigoriev I.V."/>
            <person name="Jeffries T.W."/>
        </authorList>
    </citation>
    <scope>NUCLEOTIDE SEQUENCE [LARGE SCALE GENOMIC DNA]</scope>
    <source>
        <strain evidence="2">DSM 1968</strain>
    </source>
</reference>
<keyword evidence="2" id="KW-1185">Reference proteome</keyword>
<dbReference type="RefSeq" id="XP_020049032.1">
    <property type="nucleotide sequence ID" value="XM_020188915.1"/>
</dbReference>
<dbReference type="EMBL" id="KV454476">
    <property type="protein sequence ID" value="ODV62725.1"/>
    <property type="molecule type" value="Genomic_DNA"/>
</dbReference>
<dbReference type="AlphaFoldDB" id="A0A1D2VME7"/>